<evidence type="ECO:0000313" key="1">
    <source>
        <dbReference type="EMBL" id="PXX50956.1"/>
    </source>
</evidence>
<reference evidence="1 2" key="1">
    <citation type="submission" date="2018-05" db="EMBL/GenBank/DDBJ databases">
        <title>Genomic Encyclopedia of Type Strains, Phase IV (KMG-IV): sequencing the most valuable type-strain genomes for metagenomic binning, comparative biology and taxonomic classification.</title>
        <authorList>
            <person name="Goeker M."/>
        </authorList>
    </citation>
    <scope>NUCLEOTIDE SEQUENCE [LARGE SCALE GENOMIC DNA]</scope>
    <source>
        <strain evidence="1 2">DSM 25134</strain>
    </source>
</reference>
<gene>
    <name evidence="1" type="ORF">DFR38_10111</name>
</gene>
<keyword evidence="2" id="KW-1185">Reference proteome</keyword>
<name>A0A318JR36_9NEIS</name>
<comment type="caution">
    <text evidence="1">The sequence shown here is derived from an EMBL/GenBank/DDBJ whole genome shotgun (WGS) entry which is preliminary data.</text>
</comment>
<dbReference type="Proteomes" id="UP000248395">
    <property type="component" value="Unassembled WGS sequence"/>
</dbReference>
<evidence type="ECO:0000313" key="2">
    <source>
        <dbReference type="Proteomes" id="UP000248395"/>
    </source>
</evidence>
<dbReference type="AlphaFoldDB" id="A0A318JR36"/>
<sequence length="35" mass="3980">MAGQAVGHFSRANPWLRCCANCLIFKERSGWRKKG</sequence>
<organism evidence="1 2">
    <name type="scientific">Aquitalea magnusonii</name>
    <dbReference type="NCBI Taxonomy" id="332411"/>
    <lineage>
        <taxon>Bacteria</taxon>
        <taxon>Pseudomonadati</taxon>
        <taxon>Pseudomonadota</taxon>
        <taxon>Betaproteobacteria</taxon>
        <taxon>Neisseriales</taxon>
        <taxon>Chromobacteriaceae</taxon>
        <taxon>Aquitalea</taxon>
    </lineage>
</organism>
<dbReference type="EMBL" id="QJKC01000001">
    <property type="protein sequence ID" value="PXX50956.1"/>
    <property type="molecule type" value="Genomic_DNA"/>
</dbReference>
<accession>A0A318JR36</accession>
<protein>
    <submittedName>
        <fullName evidence="1">Uncharacterized protein</fullName>
    </submittedName>
</protein>
<proteinExistence type="predicted"/>